<reference evidence="1 2" key="1">
    <citation type="journal article" date="2019" name="Nat. Ecol. Evol.">
        <title>Megaphylogeny resolves global patterns of mushroom evolution.</title>
        <authorList>
            <person name="Varga T."/>
            <person name="Krizsan K."/>
            <person name="Foldi C."/>
            <person name="Dima B."/>
            <person name="Sanchez-Garcia M."/>
            <person name="Sanchez-Ramirez S."/>
            <person name="Szollosi G.J."/>
            <person name="Szarkandi J.G."/>
            <person name="Papp V."/>
            <person name="Albert L."/>
            <person name="Andreopoulos W."/>
            <person name="Angelini C."/>
            <person name="Antonin V."/>
            <person name="Barry K.W."/>
            <person name="Bougher N.L."/>
            <person name="Buchanan P."/>
            <person name="Buyck B."/>
            <person name="Bense V."/>
            <person name="Catcheside P."/>
            <person name="Chovatia M."/>
            <person name="Cooper J."/>
            <person name="Damon W."/>
            <person name="Desjardin D."/>
            <person name="Finy P."/>
            <person name="Geml J."/>
            <person name="Haridas S."/>
            <person name="Hughes K."/>
            <person name="Justo A."/>
            <person name="Karasinski D."/>
            <person name="Kautmanova I."/>
            <person name="Kiss B."/>
            <person name="Kocsube S."/>
            <person name="Kotiranta H."/>
            <person name="LaButti K.M."/>
            <person name="Lechner B.E."/>
            <person name="Liimatainen K."/>
            <person name="Lipzen A."/>
            <person name="Lukacs Z."/>
            <person name="Mihaltcheva S."/>
            <person name="Morgado L.N."/>
            <person name="Niskanen T."/>
            <person name="Noordeloos M.E."/>
            <person name="Ohm R.A."/>
            <person name="Ortiz-Santana B."/>
            <person name="Ovrebo C."/>
            <person name="Racz N."/>
            <person name="Riley R."/>
            <person name="Savchenko A."/>
            <person name="Shiryaev A."/>
            <person name="Soop K."/>
            <person name="Spirin V."/>
            <person name="Szebenyi C."/>
            <person name="Tomsovsky M."/>
            <person name="Tulloss R.E."/>
            <person name="Uehling J."/>
            <person name="Grigoriev I.V."/>
            <person name="Vagvolgyi C."/>
            <person name="Papp T."/>
            <person name="Martin F.M."/>
            <person name="Miettinen O."/>
            <person name="Hibbett D.S."/>
            <person name="Nagy L.G."/>
        </authorList>
    </citation>
    <scope>NUCLEOTIDE SEQUENCE [LARGE SCALE GENOMIC DNA]</scope>
    <source>
        <strain evidence="1 2">HHB13444</strain>
    </source>
</reference>
<dbReference type="AlphaFoldDB" id="A0A5C3P917"/>
<dbReference type="InParanoid" id="A0A5C3P917"/>
<evidence type="ECO:0000313" key="2">
    <source>
        <dbReference type="Proteomes" id="UP000308197"/>
    </source>
</evidence>
<keyword evidence="2" id="KW-1185">Reference proteome</keyword>
<dbReference type="Proteomes" id="UP000308197">
    <property type="component" value="Unassembled WGS sequence"/>
</dbReference>
<organism evidence="1 2">
    <name type="scientific">Polyporus arcularius HHB13444</name>
    <dbReference type="NCBI Taxonomy" id="1314778"/>
    <lineage>
        <taxon>Eukaryota</taxon>
        <taxon>Fungi</taxon>
        <taxon>Dikarya</taxon>
        <taxon>Basidiomycota</taxon>
        <taxon>Agaricomycotina</taxon>
        <taxon>Agaricomycetes</taxon>
        <taxon>Polyporales</taxon>
        <taxon>Polyporaceae</taxon>
        <taxon>Polyporus</taxon>
    </lineage>
</organism>
<protein>
    <submittedName>
        <fullName evidence="1">Uncharacterized protein</fullName>
    </submittedName>
</protein>
<gene>
    <name evidence="1" type="ORF">K466DRAFT_653951</name>
</gene>
<feature type="non-terminal residue" evidence="1">
    <location>
        <position position="77"/>
    </location>
</feature>
<accession>A0A5C3P917</accession>
<evidence type="ECO:0000313" key="1">
    <source>
        <dbReference type="EMBL" id="TFK85991.1"/>
    </source>
</evidence>
<name>A0A5C3P917_9APHY</name>
<proteinExistence type="predicted"/>
<dbReference type="EMBL" id="ML211222">
    <property type="protein sequence ID" value="TFK85991.1"/>
    <property type="molecule type" value="Genomic_DNA"/>
</dbReference>
<sequence>MYRYRCGLYPFTTPSPQSMQRRHCPPDWCMNQPSGRTCTRLYTFLFTPVTASPIIYLSSHRPVCFMRVVMSATCACA</sequence>